<reference evidence="10 11" key="1">
    <citation type="submission" date="2015-06" db="EMBL/GenBank/DDBJ databases">
        <title>Draft genome assembly of filamentous brackish cyanobacterium Limnoraphis robusta strain CS-951.</title>
        <authorList>
            <person name="Willis A."/>
            <person name="Parks M."/>
            <person name="Burford M.A."/>
        </authorList>
    </citation>
    <scope>NUCLEOTIDE SEQUENCE [LARGE SCALE GENOMIC DNA]</scope>
    <source>
        <strain evidence="10 11">CS-951</strain>
    </source>
</reference>
<evidence type="ECO:0000259" key="9">
    <source>
        <dbReference type="Pfam" id="PF01555"/>
    </source>
</evidence>
<evidence type="ECO:0000256" key="2">
    <source>
        <dbReference type="ARBA" id="ARBA00012185"/>
    </source>
</evidence>
<dbReference type="EMBL" id="LATL02000307">
    <property type="protein sequence ID" value="KKD34614.1"/>
    <property type="molecule type" value="Genomic_DNA"/>
</dbReference>
<gene>
    <name evidence="10" type="ORF">WN50_29835</name>
</gene>
<keyword evidence="6" id="KW-0680">Restriction system</keyword>
<comment type="similarity">
    <text evidence="1">Belongs to the N(4)/N(6)-methyltransferase family. N(4) subfamily.</text>
</comment>
<organism evidence="10 11">
    <name type="scientific">Limnoraphis robusta CS-951</name>
    <dbReference type="NCBI Taxonomy" id="1637645"/>
    <lineage>
        <taxon>Bacteria</taxon>
        <taxon>Bacillati</taxon>
        <taxon>Cyanobacteriota</taxon>
        <taxon>Cyanophyceae</taxon>
        <taxon>Oscillatoriophycideae</taxon>
        <taxon>Oscillatoriales</taxon>
        <taxon>Sirenicapillariaceae</taxon>
        <taxon>Limnoraphis</taxon>
    </lineage>
</organism>
<evidence type="ECO:0000256" key="3">
    <source>
        <dbReference type="ARBA" id="ARBA00022603"/>
    </source>
</evidence>
<evidence type="ECO:0000256" key="5">
    <source>
        <dbReference type="ARBA" id="ARBA00022691"/>
    </source>
</evidence>
<evidence type="ECO:0000313" key="11">
    <source>
        <dbReference type="Proteomes" id="UP000033607"/>
    </source>
</evidence>
<dbReference type="SUPFAM" id="SSF53335">
    <property type="entry name" value="S-adenosyl-L-methionine-dependent methyltransferases"/>
    <property type="match status" value="2"/>
</dbReference>
<evidence type="ECO:0000313" key="10">
    <source>
        <dbReference type="EMBL" id="KKD34614.1"/>
    </source>
</evidence>
<dbReference type="GO" id="GO:0032259">
    <property type="term" value="P:methylation"/>
    <property type="evidence" value="ECO:0007669"/>
    <property type="project" value="UniProtKB-KW"/>
</dbReference>
<dbReference type="RefSeq" id="WP_046282256.1">
    <property type="nucleotide sequence ID" value="NZ_LATL02000307.1"/>
</dbReference>
<keyword evidence="4" id="KW-0808">Transferase</keyword>
<evidence type="ECO:0000256" key="4">
    <source>
        <dbReference type="ARBA" id="ARBA00022679"/>
    </source>
</evidence>
<dbReference type="REBASE" id="129050">
    <property type="entry name" value="M.Lro951ORF29835P"/>
</dbReference>
<evidence type="ECO:0000256" key="7">
    <source>
        <dbReference type="ARBA" id="ARBA00023125"/>
    </source>
</evidence>
<dbReference type="EC" id="2.1.1.113" evidence="2"/>
<dbReference type="PATRIC" id="fig|1637645.4.peg.6028"/>
<dbReference type="OrthoDB" id="9800801at2"/>
<evidence type="ECO:0000256" key="8">
    <source>
        <dbReference type="ARBA" id="ARBA00049120"/>
    </source>
</evidence>
<dbReference type="GO" id="GO:0015667">
    <property type="term" value="F:site-specific DNA-methyltransferase (cytosine-N4-specific) activity"/>
    <property type="evidence" value="ECO:0007669"/>
    <property type="project" value="UniProtKB-EC"/>
</dbReference>
<dbReference type="InterPro" id="IPR029063">
    <property type="entry name" value="SAM-dependent_MTases_sf"/>
</dbReference>
<comment type="caution">
    <text evidence="10">The sequence shown here is derived from an EMBL/GenBank/DDBJ whole genome shotgun (WGS) entry which is preliminary data.</text>
</comment>
<dbReference type="GO" id="GO:0008170">
    <property type="term" value="F:N-methyltransferase activity"/>
    <property type="evidence" value="ECO:0007669"/>
    <property type="project" value="InterPro"/>
</dbReference>
<accession>A0A0F5Y6Y8</accession>
<protein>
    <recommendedName>
        <fullName evidence="2">site-specific DNA-methyltransferase (cytosine-N(4)-specific)</fullName>
        <ecNumber evidence="2">2.1.1.113</ecNumber>
    </recommendedName>
</protein>
<proteinExistence type="inferred from homology"/>
<keyword evidence="5" id="KW-0949">S-adenosyl-L-methionine</keyword>
<comment type="catalytic activity">
    <reaction evidence="8">
        <text>a 2'-deoxycytidine in DNA + S-adenosyl-L-methionine = an N(4)-methyl-2'-deoxycytidine in DNA + S-adenosyl-L-homocysteine + H(+)</text>
        <dbReference type="Rhea" id="RHEA:16857"/>
        <dbReference type="Rhea" id="RHEA-COMP:11369"/>
        <dbReference type="Rhea" id="RHEA-COMP:13674"/>
        <dbReference type="ChEBI" id="CHEBI:15378"/>
        <dbReference type="ChEBI" id="CHEBI:57856"/>
        <dbReference type="ChEBI" id="CHEBI:59789"/>
        <dbReference type="ChEBI" id="CHEBI:85452"/>
        <dbReference type="ChEBI" id="CHEBI:137933"/>
        <dbReference type="EC" id="2.1.1.113"/>
    </reaction>
</comment>
<dbReference type="Gene3D" id="3.40.50.150">
    <property type="entry name" value="Vaccinia Virus protein VP39"/>
    <property type="match status" value="2"/>
</dbReference>
<keyword evidence="7" id="KW-0238">DNA-binding</keyword>
<dbReference type="GO" id="GO:0003677">
    <property type="term" value="F:DNA binding"/>
    <property type="evidence" value="ECO:0007669"/>
    <property type="project" value="UniProtKB-KW"/>
</dbReference>
<dbReference type="AlphaFoldDB" id="A0A0F5Y6Y8"/>
<feature type="domain" description="DNA methylase N-4/N-6" evidence="9">
    <location>
        <begin position="33"/>
        <end position="100"/>
    </location>
</feature>
<dbReference type="Pfam" id="PF01555">
    <property type="entry name" value="N6_N4_Mtase"/>
    <property type="match status" value="1"/>
</dbReference>
<dbReference type="PROSITE" id="PS00093">
    <property type="entry name" value="N4_MTASE"/>
    <property type="match status" value="1"/>
</dbReference>
<dbReference type="Proteomes" id="UP000033607">
    <property type="component" value="Unassembled WGS sequence"/>
</dbReference>
<dbReference type="InterPro" id="IPR002941">
    <property type="entry name" value="DNA_methylase_N4/N6"/>
</dbReference>
<name>A0A0F5Y6Y8_9CYAN</name>
<evidence type="ECO:0000256" key="6">
    <source>
        <dbReference type="ARBA" id="ARBA00022747"/>
    </source>
</evidence>
<evidence type="ECO:0000256" key="1">
    <source>
        <dbReference type="ARBA" id="ARBA00010203"/>
    </source>
</evidence>
<sequence length="449" mass="51452">MKQLSLFPEEQDQVGTDSLDTSAWGTFKDSLKAPIHSWFTYPAGFSYKAVEFSIKQCTIQPLEVIYDPFMGSGTTNVVAKKFGVSSYGCDAHPFVFRIAQAKLNWDLEIKEVTKAIKQLFLLIDENKEKIKDTTILDEIFPELVIKCYHKSSLFDLLLIRDSLLNSDISSEIKEFLLVSLTHVLRQVSTAATGWPYIAPSKIKVTSQNKDVFSEFKINSFKMVKDIEIMLREVDKNFLLSEHHLLNIDSKNTERFIQGNSIDHIFTSPPYLNNYDYADRTRLEMYFWGDAKNWADLTQQVRRKLMTSATTQTSRGDSRYILSQEIQDHAPNIYNFLESAIEKLGTIRLTKGGKKNYDLVVAGYFNDIFEVLKDCYRVLKPGKKAIFVLGDSAPYGVHIPTDELIGELGVVVGFSSYKIDILRQRGDKWQKNPQRHTEKLRESIVTLTKE</sequence>
<dbReference type="InterPro" id="IPR017985">
    <property type="entry name" value="MeTrfase_CN4_CS"/>
</dbReference>
<dbReference type="GO" id="GO:0009307">
    <property type="term" value="P:DNA restriction-modification system"/>
    <property type="evidence" value="ECO:0007669"/>
    <property type="project" value="UniProtKB-KW"/>
</dbReference>
<keyword evidence="3" id="KW-0489">Methyltransferase</keyword>